<accession>A0A9Q0MWI7</accession>
<name>A0A9Q0MWI7_9DIPT</name>
<sequence>MEIPSKNATEIAEIETKIEKFTAEKTKIEEQLEKNLEKKEKLQNDVLGFQTKVDECKAALTVSSNELKICQHSELCERRKCNTWKQSL</sequence>
<dbReference type="AlphaFoldDB" id="A0A9Q0MWI7"/>
<comment type="caution">
    <text evidence="2">The sequence shown here is derived from an EMBL/GenBank/DDBJ whole genome shotgun (WGS) entry which is preliminary data.</text>
</comment>
<evidence type="ECO:0000313" key="3">
    <source>
        <dbReference type="Proteomes" id="UP001151699"/>
    </source>
</evidence>
<keyword evidence="3" id="KW-1185">Reference proteome</keyword>
<dbReference type="EMBL" id="WJQU01000003">
    <property type="protein sequence ID" value="KAJ6639311.1"/>
    <property type="molecule type" value="Genomic_DNA"/>
</dbReference>
<dbReference type="Proteomes" id="UP001151699">
    <property type="component" value="Chromosome X"/>
</dbReference>
<reference evidence="2" key="1">
    <citation type="submission" date="2022-07" db="EMBL/GenBank/DDBJ databases">
        <authorList>
            <person name="Trinca V."/>
            <person name="Uliana J.V.C."/>
            <person name="Torres T.T."/>
            <person name="Ward R.J."/>
            <person name="Monesi N."/>
        </authorList>
    </citation>
    <scope>NUCLEOTIDE SEQUENCE</scope>
    <source>
        <strain evidence="2">HSMRA1968</strain>
        <tissue evidence="2">Whole embryos</tissue>
    </source>
</reference>
<evidence type="ECO:0000256" key="1">
    <source>
        <dbReference type="SAM" id="Coils"/>
    </source>
</evidence>
<gene>
    <name evidence="2" type="ORF">Bhyg_12055</name>
</gene>
<protein>
    <submittedName>
        <fullName evidence="2">Uncharacterized protein</fullName>
    </submittedName>
</protein>
<feature type="coiled-coil region" evidence="1">
    <location>
        <begin position="11"/>
        <end position="45"/>
    </location>
</feature>
<organism evidence="2 3">
    <name type="scientific">Pseudolycoriella hygida</name>
    <dbReference type="NCBI Taxonomy" id="35572"/>
    <lineage>
        <taxon>Eukaryota</taxon>
        <taxon>Metazoa</taxon>
        <taxon>Ecdysozoa</taxon>
        <taxon>Arthropoda</taxon>
        <taxon>Hexapoda</taxon>
        <taxon>Insecta</taxon>
        <taxon>Pterygota</taxon>
        <taxon>Neoptera</taxon>
        <taxon>Endopterygota</taxon>
        <taxon>Diptera</taxon>
        <taxon>Nematocera</taxon>
        <taxon>Sciaroidea</taxon>
        <taxon>Sciaridae</taxon>
        <taxon>Pseudolycoriella</taxon>
    </lineage>
</organism>
<keyword evidence="1" id="KW-0175">Coiled coil</keyword>
<proteinExistence type="predicted"/>
<evidence type="ECO:0000313" key="2">
    <source>
        <dbReference type="EMBL" id="KAJ6639311.1"/>
    </source>
</evidence>
<feature type="non-terminal residue" evidence="2">
    <location>
        <position position="1"/>
    </location>
</feature>